<dbReference type="Gene3D" id="3.30.2310.20">
    <property type="entry name" value="RelE-like"/>
    <property type="match status" value="1"/>
</dbReference>
<proteinExistence type="predicted"/>
<dbReference type="EMBL" id="FWXY01000009">
    <property type="protein sequence ID" value="SMC74830.1"/>
    <property type="molecule type" value="Genomic_DNA"/>
</dbReference>
<reference evidence="2 3" key="1">
    <citation type="submission" date="2017-04" db="EMBL/GenBank/DDBJ databases">
        <authorList>
            <person name="Afonso C.L."/>
            <person name="Miller P.J."/>
            <person name="Scott M.A."/>
            <person name="Spackman E."/>
            <person name="Goraichik I."/>
            <person name="Dimitrov K.M."/>
            <person name="Suarez D.L."/>
            <person name="Swayne D.E."/>
        </authorList>
    </citation>
    <scope>NUCLEOTIDE SEQUENCE [LARGE SCALE GENOMIC DNA]</scope>
    <source>
        <strain evidence="2 3">DSM 3385</strain>
    </source>
</reference>
<dbReference type="Proteomes" id="UP000192418">
    <property type="component" value="Unassembled WGS sequence"/>
</dbReference>
<dbReference type="RefSeq" id="WP_084068805.1">
    <property type="nucleotide sequence ID" value="NZ_FWXY01000009.1"/>
</dbReference>
<dbReference type="AlphaFoldDB" id="A0A1W2BPK6"/>
<keyword evidence="1" id="KW-1277">Toxin-antitoxin system</keyword>
<gene>
    <name evidence="2" type="ORF">SAMN02746065_10934</name>
</gene>
<evidence type="ECO:0000313" key="3">
    <source>
        <dbReference type="Proteomes" id="UP000192418"/>
    </source>
</evidence>
<dbReference type="InterPro" id="IPR035093">
    <property type="entry name" value="RelE/ParE_toxin_dom_sf"/>
</dbReference>
<sequence>MNQVITNKKAQKQIKRLPIHVARKLQRWSEQVETLGIEAIRKQPGYHDEPLKGDRTGQRSIRLSKAYRAFYVEHNDMIIIEVIEVNKHDY</sequence>
<dbReference type="OrthoDB" id="9801102at2"/>
<name>A0A1W2BPK6_9BACT</name>
<dbReference type="NCBIfam" id="TIGR02385">
    <property type="entry name" value="RelE_StbE"/>
    <property type="match status" value="1"/>
</dbReference>
<evidence type="ECO:0000313" key="2">
    <source>
        <dbReference type="EMBL" id="SMC74830.1"/>
    </source>
</evidence>
<evidence type="ECO:0000256" key="1">
    <source>
        <dbReference type="ARBA" id="ARBA00022649"/>
    </source>
</evidence>
<dbReference type="SUPFAM" id="SSF143011">
    <property type="entry name" value="RelE-like"/>
    <property type="match status" value="1"/>
</dbReference>
<keyword evidence="3" id="KW-1185">Reference proteome</keyword>
<accession>A0A1W2BPK6</accession>
<dbReference type="STRING" id="1121400.SAMN02746065_10934"/>
<dbReference type="InterPro" id="IPR007712">
    <property type="entry name" value="RelE/ParE_toxin"/>
</dbReference>
<organism evidence="2 3">
    <name type="scientific">Desulfocicer vacuolatum DSM 3385</name>
    <dbReference type="NCBI Taxonomy" id="1121400"/>
    <lineage>
        <taxon>Bacteria</taxon>
        <taxon>Pseudomonadati</taxon>
        <taxon>Thermodesulfobacteriota</taxon>
        <taxon>Desulfobacteria</taxon>
        <taxon>Desulfobacterales</taxon>
        <taxon>Desulfobacteraceae</taxon>
        <taxon>Desulfocicer</taxon>
    </lineage>
</organism>
<protein>
    <submittedName>
        <fullName evidence="2">Proteic killer suppression protein</fullName>
    </submittedName>
</protein>